<dbReference type="HOGENOM" id="CLU_036604_0_2_6"/>
<dbReference type="InterPro" id="IPR043129">
    <property type="entry name" value="ATPase_NBD"/>
</dbReference>
<evidence type="ECO:0000256" key="1">
    <source>
        <dbReference type="ARBA" id="ARBA00006479"/>
    </source>
</evidence>
<comment type="similarity">
    <text evidence="1">Belongs to the ROK (NagC/XylR) family.</text>
</comment>
<proteinExistence type="inferred from homology"/>
<evidence type="ECO:0000313" key="3">
    <source>
        <dbReference type="Proteomes" id="UP000001557"/>
    </source>
</evidence>
<dbReference type="OrthoDB" id="9810372at2"/>
<protein>
    <submittedName>
        <fullName evidence="2">ROK family protein</fullName>
    </submittedName>
</protein>
<evidence type="ECO:0000313" key="2">
    <source>
        <dbReference type="EMBL" id="ABN60924.1"/>
    </source>
</evidence>
<reference evidence="2 3" key="1">
    <citation type="submission" date="2007-02" db="EMBL/GenBank/DDBJ databases">
        <title>Complete sequence of chromosome of Shewanella baltica OS155.</title>
        <authorList>
            <consortium name="US DOE Joint Genome Institute"/>
            <person name="Copeland A."/>
            <person name="Lucas S."/>
            <person name="Lapidus A."/>
            <person name="Barry K."/>
            <person name="Detter J.C."/>
            <person name="Glavina del Rio T."/>
            <person name="Hammon N."/>
            <person name="Israni S."/>
            <person name="Dalin E."/>
            <person name="Tice H."/>
            <person name="Pitluck S."/>
            <person name="Sims D.R."/>
            <person name="Brettin T."/>
            <person name="Bruce D."/>
            <person name="Han C."/>
            <person name="Tapia R."/>
            <person name="Brainard J."/>
            <person name="Schmutz J."/>
            <person name="Larimer F."/>
            <person name="Land M."/>
            <person name="Hauser L."/>
            <person name="Kyrpides N."/>
            <person name="Mikhailova N."/>
            <person name="Brettar I."/>
            <person name="Klappenbach J."/>
            <person name="Konstantinidis K."/>
            <person name="Rodrigues J."/>
            <person name="Tiedje J."/>
            <person name="Richardson P."/>
        </authorList>
    </citation>
    <scope>NUCLEOTIDE SEQUENCE [LARGE SCALE GENOMIC DNA]</scope>
    <source>
        <strain evidence="3">OS155 / ATCC BAA-1091</strain>
    </source>
</reference>
<keyword evidence="3" id="KW-1185">Reference proteome</keyword>
<dbReference type="RefSeq" id="WP_011846314.1">
    <property type="nucleotide sequence ID" value="NC_009052.1"/>
</dbReference>
<dbReference type="PANTHER" id="PTHR18964:SF149">
    <property type="entry name" value="BIFUNCTIONAL UDP-N-ACETYLGLUCOSAMINE 2-EPIMERASE_N-ACETYLMANNOSAMINE KINASE"/>
    <property type="match status" value="1"/>
</dbReference>
<dbReference type="KEGG" id="sbl:Sbal_1406"/>
<dbReference type="PANTHER" id="PTHR18964">
    <property type="entry name" value="ROK (REPRESSOR, ORF, KINASE) FAMILY"/>
    <property type="match status" value="1"/>
</dbReference>
<dbReference type="EMBL" id="CP000563">
    <property type="protein sequence ID" value="ABN60924.1"/>
    <property type="molecule type" value="Genomic_DNA"/>
</dbReference>
<organism evidence="2 3">
    <name type="scientific">Shewanella baltica (strain OS155 / ATCC BAA-1091)</name>
    <dbReference type="NCBI Taxonomy" id="325240"/>
    <lineage>
        <taxon>Bacteria</taxon>
        <taxon>Pseudomonadati</taxon>
        <taxon>Pseudomonadota</taxon>
        <taxon>Gammaproteobacteria</taxon>
        <taxon>Alteromonadales</taxon>
        <taxon>Shewanellaceae</taxon>
        <taxon>Shewanella</taxon>
    </lineage>
</organism>
<dbReference type="Proteomes" id="UP000001557">
    <property type="component" value="Chromosome"/>
</dbReference>
<dbReference type="SUPFAM" id="SSF53067">
    <property type="entry name" value="Actin-like ATPase domain"/>
    <property type="match status" value="1"/>
</dbReference>
<dbReference type="AlphaFoldDB" id="A3D2G1"/>
<dbReference type="DNASU" id="4841533"/>
<dbReference type="Pfam" id="PF00480">
    <property type="entry name" value="ROK"/>
    <property type="match status" value="1"/>
</dbReference>
<dbReference type="InterPro" id="IPR000600">
    <property type="entry name" value="ROK"/>
</dbReference>
<name>A3D2G1_SHEB5</name>
<sequence>MSVLCLDLGGTKLMLAQVEGKTLLDTWRYPVPADGNFEQLFDFLVTCIHSHLTPETYGISIGIPGMVDMQSGTLLEVLNIPALTATQLAQQLKNTFEMDVVVNNDANLFALGEAVLNSNQDMLGITLGTGVGAGVIFNGQLYSGKHCAAGEIGSLSYRDGIIEHYCSGQYFTTHHHMSGEHLYQKACEGDSQALQAFAHFGEHLAHMIAQTLLVYDPKDIVLGGSVSQSFPFFIEALKQKLQSLVYGPQLADLTISASQHHNAALIGAAQWFLQQQKSSDFN</sequence>
<accession>A3D2G1</accession>
<dbReference type="STRING" id="325240.Sbal_1406"/>
<dbReference type="Gene3D" id="3.30.420.40">
    <property type="match status" value="2"/>
</dbReference>
<dbReference type="CDD" id="cd23763">
    <property type="entry name" value="ASKHA_ATPase_ROK"/>
    <property type="match status" value="1"/>
</dbReference>
<gene>
    <name evidence="2" type="ordered locus">Sbal_1406</name>
</gene>